<dbReference type="GO" id="GO:0044780">
    <property type="term" value="P:bacterial-type flagellum assembly"/>
    <property type="evidence" value="ECO:0007669"/>
    <property type="project" value="InterPro"/>
</dbReference>
<evidence type="ECO:0000256" key="4">
    <source>
        <dbReference type="ARBA" id="ARBA00022989"/>
    </source>
</evidence>
<feature type="transmembrane region" description="Helical" evidence="6">
    <location>
        <begin position="12"/>
        <end position="39"/>
    </location>
</feature>
<dbReference type="PANTHER" id="PTHR34040:SF8">
    <property type="entry name" value="FLAGELLAR BIOSYNTHETIC PROTEIN FLIQ"/>
    <property type="match status" value="1"/>
</dbReference>
<proteinExistence type="predicted"/>
<dbReference type="EMBL" id="LAZR01000004">
    <property type="protein sequence ID" value="KKO10708.1"/>
    <property type="molecule type" value="Genomic_DNA"/>
</dbReference>
<accession>A0A0F9WE44</accession>
<dbReference type="GO" id="GO:0009306">
    <property type="term" value="P:protein secretion"/>
    <property type="evidence" value="ECO:0007669"/>
    <property type="project" value="InterPro"/>
</dbReference>
<dbReference type="PANTHER" id="PTHR34040">
    <property type="entry name" value="FLAGELLAR BIOSYNTHETIC PROTEIN FLIQ"/>
    <property type="match status" value="1"/>
</dbReference>
<gene>
    <name evidence="7" type="ORF">LCGC14_0021910</name>
</gene>
<organism evidence="7">
    <name type="scientific">marine sediment metagenome</name>
    <dbReference type="NCBI Taxonomy" id="412755"/>
    <lineage>
        <taxon>unclassified sequences</taxon>
        <taxon>metagenomes</taxon>
        <taxon>ecological metagenomes</taxon>
    </lineage>
</organism>
<dbReference type="PRINTS" id="PR00952">
    <property type="entry name" value="TYPE3IMQPROT"/>
</dbReference>
<evidence type="ECO:0000256" key="6">
    <source>
        <dbReference type="SAM" id="Phobius"/>
    </source>
</evidence>
<dbReference type="InterPro" id="IPR002191">
    <property type="entry name" value="Bac_export_3"/>
</dbReference>
<comment type="subcellular location">
    <subcellularLocation>
        <location evidence="1">Cell membrane</location>
        <topology evidence="1">Multi-pass membrane protein</topology>
    </subcellularLocation>
</comment>
<dbReference type="InterPro" id="IPR006305">
    <property type="entry name" value="FliQ"/>
</dbReference>
<dbReference type="Pfam" id="PF01313">
    <property type="entry name" value="Bac_export_3"/>
    <property type="match status" value="1"/>
</dbReference>
<evidence type="ECO:0008006" key="8">
    <source>
        <dbReference type="Google" id="ProtNLM"/>
    </source>
</evidence>
<keyword evidence="5 6" id="KW-0472">Membrane</keyword>
<keyword evidence="2" id="KW-1003">Cell membrane</keyword>
<dbReference type="GO" id="GO:0005886">
    <property type="term" value="C:plasma membrane"/>
    <property type="evidence" value="ECO:0007669"/>
    <property type="project" value="UniProtKB-SubCell"/>
</dbReference>
<keyword evidence="4 6" id="KW-1133">Transmembrane helix</keyword>
<dbReference type="AlphaFoldDB" id="A0A0F9WE44"/>
<sequence length="89" mass="9984">MTPDVAVNIWREAMWLIVLLVAVIVMPSLLVGLVISTFQAATQINEQTLSFLPRLLITLVVIIITGPWLLRRIMEFTEQLVLSIPMLVG</sequence>
<evidence type="ECO:0000256" key="5">
    <source>
        <dbReference type="ARBA" id="ARBA00023136"/>
    </source>
</evidence>
<evidence type="ECO:0000256" key="1">
    <source>
        <dbReference type="ARBA" id="ARBA00004651"/>
    </source>
</evidence>
<feature type="transmembrane region" description="Helical" evidence="6">
    <location>
        <begin position="51"/>
        <end position="70"/>
    </location>
</feature>
<dbReference type="PIRSF" id="PIRSF004669">
    <property type="entry name" value="FliQ"/>
    <property type="match status" value="1"/>
</dbReference>
<keyword evidence="3 6" id="KW-0812">Transmembrane</keyword>
<comment type="caution">
    <text evidence="7">The sequence shown here is derived from an EMBL/GenBank/DDBJ whole genome shotgun (WGS) entry which is preliminary data.</text>
</comment>
<evidence type="ECO:0000256" key="3">
    <source>
        <dbReference type="ARBA" id="ARBA00022692"/>
    </source>
</evidence>
<reference evidence="7" key="1">
    <citation type="journal article" date="2015" name="Nature">
        <title>Complex archaea that bridge the gap between prokaryotes and eukaryotes.</title>
        <authorList>
            <person name="Spang A."/>
            <person name="Saw J.H."/>
            <person name="Jorgensen S.L."/>
            <person name="Zaremba-Niedzwiedzka K."/>
            <person name="Martijn J."/>
            <person name="Lind A.E."/>
            <person name="van Eijk R."/>
            <person name="Schleper C."/>
            <person name="Guy L."/>
            <person name="Ettema T.J."/>
        </authorList>
    </citation>
    <scope>NUCLEOTIDE SEQUENCE</scope>
</reference>
<evidence type="ECO:0000313" key="7">
    <source>
        <dbReference type="EMBL" id="KKO10708.1"/>
    </source>
</evidence>
<evidence type="ECO:0000256" key="2">
    <source>
        <dbReference type="ARBA" id="ARBA00022475"/>
    </source>
</evidence>
<name>A0A0F9WE44_9ZZZZ</name>
<protein>
    <recommendedName>
        <fullName evidence="8">Flagellar biosynthetic protein FliQ</fullName>
    </recommendedName>
</protein>
<dbReference type="NCBIfam" id="TIGR01402">
    <property type="entry name" value="fliQ"/>
    <property type="match status" value="1"/>
</dbReference>